<evidence type="ECO:0000313" key="2">
    <source>
        <dbReference type="EMBL" id="EAA20304.1"/>
    </source>
</evidence>
<gene>
    <name evidence="2" type="ORF">PY07776</name>
</gene>
<name>Q7R714_PLAYO</name>
<organism evidence="2 3">
    <name type="scientific">Plasmodium yoelii yoelii</name>
    <dbReference type="NCBI Taxonomy" id="73239"/>
    <lineage>
        <taxon>Eukaryota</taxon>
        <taxon>Sar</taxon>
        <taxon>Alveolata</taxon>
        <taxon>Apicomplexa</taxon>
        <taxon>Aconoidasida</taxon>
        <taxon>Haemosporida</taxon>
        <taxon>Plasmodiidae</taxon>
        <taxon>Plasmodium</taxon>
        <taxon>Plasmodium (Vinckeia)</taxon>
    </lineage>
</organism>
<protein>
    <submittedName>
        <fullName evidence="2">Uncharacterized protein</fullName>
    </submittedName>
</protein>
<feature type="region of interest" description="Disordered" evidence="1">
    <location>
        <begin position="432"/>
        <end position="504"/>
    </location>
</feature>
<dbReference type="InParanoid" id="Q7R714"/>
<accession>Q7R714</accession>
<evidence type="ECO:0000313" key="3">
    <source>
        <dbReference type="Proteomes" id="UP000008553"/>
    </source>
</evidence>
<dbReference type="AlphaFoldDB" id="Q7R714"/>
<comment type="caution">
    <text evidence="2">The sequence shown here is derived from an EMBL/GenBank/DDBJ whole genome shotgun (WGS) entry which is preliminary data.</text>
</comment>
<reference evidence="2 3" key="1">
    <citation type="journal article" date="2002" name="Nature">
        <title>Genome sequence and comparative analysis of the model rodent malaria parasite Plasmodium yoelii yoelii.</title>
        <authorList>
            <person name="Carlton J.M."/>
            <person name="Angiuoli S.V."/>
            <person name="Suh B.B."/>
            <person name="Kooij T.W."/>
            <person name="Pertea M."/>
            <person name="Silva J.C."/>
            <person name="Ermolaeva M.D."/>
            <person name="Allen J.E."/>
            <person name="Selengut J.D."/>
            <person name="Koo H.L."/>
            <person name="Peterson J.D."/>
            <person name="Pop M."/>
            <person name="Kosack D.S."/>
            <person name="Shumway M.F."/>
            <person name="Bidwell S.L."/>
            <person name="Shallom S.J."/>
            <person name="van Aken S.E."/>
            <person name="Riedmuller S.B."/>
            <person name="Feldblyum T.V."/>
            <person name="Cho J.K."/>
            <person name="Quackenbush J."/>
            <person name="Sedegah M."/>
            <person name="Shoaibi A."/>
            <person name="Cummings L.M."/>
            <person name="Florens L."/>
            <person name="Yates J.R."/>
            <person name="Raine J.D."/>
            <person name="Sinden R.E."/>
            <person name="Harris M.A."/>
            <person name="Cunningham D.A."/>
            <person name="Preiser P.R."/>
            <person name="Bergman L.W."/>
            <person name="Vaidya A.B."/>
            <person name="van Lin L.H."/>
            <person name="Janse C.J."/>
            <person name="Waters A.P."/>
            <person name="Smith H.O."/>
            <person name="White O.R."/>
            <person name="Salzberg S.L."/>
            <person name="Venter J.C."/>
            <person name="Fraser C.M."/>
            <person name="Hoffman S.L."/>
            <person name="Gardner M.J."/>
            <person name="Carucci D.J."/>
        </authorList>
    </citation>
    <scope>NUCLEOTIDE SEQUENCE [LARGE SCALE GENOMIC DNA]</scope>
    <source>
        <strain evidence="2 3">17XNL</strain>
    </source>
</reference>
<proteinExistence type="predicted"/>
<feature type="region of interest" description="Disordered" evidence="1">
    <location>
        <begin position="267"/>
        <end position="286"/>
    </location>
</feature>
<dbReference type="EMBL" id="AABL01002917">
    <property type="protein sequence ID" value="EAA20304.1"/>
    <property type="molecule type" value="Genomic_DNA"/>
</dbReference>
<dbReference type="Proteomes" id="UP000008553">
    <property type="component" value="Unassembled WGS sequence"/>
</dbReference>
<evidence type="ECO:0000256" key="1">
    <source>
        <dbReference type="SAM" id="MobiDB-lite"/>
    </source>
</evidence>
<dbReference type="PaxDb" id="73239-Q7R714"/>
<keyword evidence="3" id="KW-1185">Reference proteome</keyword>
<sequence length="504" mass="53398">MAVMAATRIVAPNGWGWLADHTGRDLFLIRLACLLTFLGFGLDLRAAGLLGAVRRGGAVGFLLECLPAHPGVAESGFAQGRCPGLQPDPAVGFGRVHPGRARRGRGARSAACDRLSAAGAGLSVRADGAVQSRHSGRRAGDTRACPGYLVAGRQAARGHRPVAHLFADSDGPRPLLQLLFRTSGEPRLRPLPHRPVLGLGGLVGDRPVPGPASDPGQDFTASHPAREHRFDGLALAADRALRRSAGNPGVRPDAACRQLRRVSRRLDRPGAPLFPGTQPQSRPGAVHQPELWCGRCAGKFRQRLRLGRFRRRDGLCRRCGRILHRPDHRLAAGGSAALVFGCCGSTSQSATGPGTMRNDGCGSGRFSVSMGSSQAGELAVRGRHWGRYRAGGDLARVEAVASALGFGVDGPQVVRDRRCGVGHCPEPAQLGMMAGMQGPKPHDRTRLNPAAAAGRSAPRRPSLPPSRRRRPSGAACRRRPAEWRRGCNRRPRTGSDGSPAECGH</sequence>
<feature type="compositionally biased region" description="Low complexity" evidence="1">
    <location>
        <begin position="449"/>
        <end position="460"/>
    </location>
</feature>